<proteinExistence type="predicted"/>
<protein>
    <submittedName>
        <fullName evidence="2">Uncharacterized protein</fullName>
    </submittedName>
</protein>
<evidence type="ECO:0000313" key="2">
    <source>
        <dbReference type="EMBL" id="HGB30265.1"/>
    </source>
</evidence>
<gene>
    <name evidence="2" type="ORF">ENV35_00125</name>
</gene>
<reference evidence="2" key="1">
    <citation type="journal article" date="2020" name="mSystems">
        <title>Genome- and Community-Level Interaction Insights into Carbon Utilization and Element Cycling Functions of Hydrothermarchaeota in Hydrothermal Sediment.</title>
        <authorList>
            <person name="Zhou Z."/>
            <person name="Liu Y."/>
            <person name="Xu W."/>
            <person name="Pan J."/>
            <person name="Luo Z.H."/>
            <person name="Li M."/>
        </authorList>
    </citation>
    <scope>NUCLEOTIDE SEQUENCE [LARGE SCALE GENOMIC DNA]</scope>
    <source>
        <strain evidence="2">SpSt-751</strain>
    </source>
</reference>
<sequence length="192" mass="22090">MKFSEYKTAGEKYGVGKDWMTLKEGDNKIRIISEFEDYGVHFNPKEKKSVICLGKDKCSLCQQGYKPKVQFLGWVIDRSDNKVKLLRIGYKIFQQIGELAKSEEYGFDTIPDYDITIRKSGQGLETVYTVLPARQNTELTIEEKKMISNKIKPVKEIIEKMKAKVDTTSDDISDDDIPVIEDEDIDTEEIPF</sequence>
<comment type="caution">
    <text evidence="2">The sequence shown here is derived from an EMBL/GenBank/DDBJ whole genome shotgun (WGS) entry which is preliminary data.</text>
</comment>
<dbReference type="AlphaFoldDB" id="A0A7C3WL93"/>
<name>A0A7C3WL93_9BACT</name>
<feature type="region of interest" description="Disordered" evidence="1">
    <location>
        <begin position="172"/>
        <end position="192"/>
    </location>
</feature>
<accession>A0A7C3WL93</accession>
<dbReference type="EMBL" id="DTGA01000001">
    <property type="protein sequence ID" value="HGB30265.1"/>
    <property type="molecule type" value="Genomic_DNA"/>
</dbReference>
<evidence type="ECO:0000256" key="1">
    <source>
        <dbReference type="SAM" id="MobiDB-lite"/>
    </source>
</evidence>
<organism evidence="2">
    <name type="scientific">Dictyoglomus turgidum</name>
    <dbReference type="NCBI Taxonomy" id="513050"/>
    <lineage>
        <taxon>Bacteria</taxon>
        <taxon>Pseudomonadati</taxon>
        <taxon>Dictyoglomota</taxon>
        <taxon>Dictyoglomia</taxon>
        <taxon>Dictyoglomales</taxon>
        <taxon>Dictyoglomaceae</taxon>
        <taxon>Dictyoglomus</taxon>
    </lineage>
</organism>